<dbReference type="Proteomes" id="UP000070529">
    <property type="component" value="Unassembled WGS sequence"/>
</dbReference>
<proteinExistence type="predicted"/>
<dbReference type="OrthoDB" id="5772882at2"/>
<organism evidence="1 2">
    <name type="scientific">Enterovibrio coralii</name>
    <dbReference type="NCBI Taxonomy" id="294935"/>
    <lineage>
        <taxon>Bacteria</taxon>
        <taxon>Pseudomonadati</taxon>
        <taxon>Pseudomonadota</taxon>
        <taxon>Gammaproteobacteria</taxon>
        <taxon>Vibrionales</taxon>
        <taxon>Vibrionaceae</taxon>
        <taxon>Enterovibrio</taxon>
    </lineage>
</organism>
<evidence type="ECO:0008006" key="3">
    <source>
        <dbReference type="Google" id="ProtNLM"/>
    </source>
</evidence>
<keyword evidence="2" id="KW-1185">Reference proteome</keyword>
<evidence type="ECO:0000313" key="2">
    <source>
        <dbReference type="Proteomes" id="UP000070529"/>
    </source>
</evidence>
<sequence length="77" mass="8830">MDVFLFIIVIIAVGAGTKTIKSYLDYKTALSVFETNHKKHERESMMKEINALKARIEVLEKLVTDEGYELDKKIKAL</sequence>
<protein>
    <recommendedName>
        <fullName evidence="3">Nitrite reductase</fullName>
    </recommendedName>
</protein>
<evidence type="ECO:0000313" key="1">
    <source>
        <dbReference type="EMBL" id="KXF82244.1"/>
    </source>
</evidence>
<accession>A0A135IA31</accession>
<dbReference type="EMBL" id="LNTY01000026">
    <property type="protein sequence ID" value="KXF82244.1"/>
    <property type="molecule type" value="Genomic_DNA"/>
</dbReference>
<comment type="caution">
    <text evidence="1">The sequence shown here is derived from an EMBL/GenBank/DDBJ whole genome shotgun (WGS) entry which is preliminary data.</text>
</comment>
<gene>
    <name evidence="1" type="ORF">ATN88_24095</name>
</gene>
<dbReference type="AlphaFoldDB" id="A0A135IA31"/>
<reference evidence="1 2" key="1">
    <citation type="submission" date="2015-11" db="EMBL/GenBank/DDBJ databases">
        <title>Genomic Taxonomy of the Vibrionaceae.</title>
        <authorList>
            <person name="Gomez-Gil B."/>
            <person name="Enciso-Ibarra J."/>
        </authorList>
    </citation>
    <scope>NUCLEOTIDE SEQUENCE [LARGE SCALE GENOMIC DNA]</scope>
    <source>
        <strain evidence="1 2">CAIM 912</strain>
    </source>
</reference>
<name>A0A135IA31_9GAMM</name>
<dbReference type="RefSeq" id="WP_067414170.1">
    <property type="nucleotide sequence ID" value="NZ_LNTY01000026.1"/>
</dbReference>